<organism evidence="2 3">
    <name type="scientific">Candidatus Staskawiczbacteria bacterium RIFCSPLOWO2_12_FULL_37_15</name>
    <dbReference type="NCBI Taxonomy" id="1802218"/>
    <lineage>
        <taxon>Bacteria</taxon>
        <taxon>Candidatus Staskawicziibacteriota</taxon>
    </lineage>
</organism>
<feature type="domain" description="Homing endonuclease LAGLIDADG" evidence="1">
    <location>
        <begin position="23"/>
        <end position="95"/>
    </location>
</feature>
<dbReference type="Pfam" id="PF00961">
    <property type="entry name" value="LAGLIDADG_1"/>
    <property type="match status" value="1"/>
</dbReference>
<evidence type="ECO:0000313" key="3">
    <source>
        <dbReference type="Proteomes" id="UP000178632"/>
    </source>
</evidence>
<evidence type="ECO:0000313" key="2">
    <source>
        <dbReference type="EMBL" id="OGZ75333.1"/>
    </source>
</evidence>
<reference evidence="2 3" key="1">
    <citation type="journal article" date="2016" name="Nat. Commun.">
        <title>Thousands of microbial genomes shed light on interconnected biogeochemical processes in an aquifer system.</title>
        <authorList>
            <person name="Anantharaman K."/>
            <person name="Brown C.T."/>
            <person name="Hug L.A."/>
            <person name="Sharon I."/>
            <person name="Castelle C.J."/>
            <person name="Probst A.J."/>
            <person name="Thomas B.C."/>
            <person name="Singh A."/>
            <person name="Wilkins M.J."/>
            <person name="Karaoz U."/>
            <person name="Brodie E.L."/>
            <person name="Williams K.H."/>
            <person name="Hubbard S.S."/>
            <person name="Banfield J.F."/>
        </authorList>
    </citation>
    <scope>NUCLEOTIDE SEQUENCE [LARGE SCALE GENOMIC DNA]</scope>
</reference>
<sequence length="173" mass="19562">MGNTVGSRILSLEILETEAAFTAGFLEGDGCISAKIGPTSGSYRVRVVISFTQHTKNRIVLEYLQNLIGGKISDYIFRQMSELCIYDREKVNVILLTILPFLVSKRKQAEIALKIIEILNKEKRGKLKNSHDLLEAVKLAEEIRALNSNRKNKTVHTFDKVFSRLKDKNILTP</sequence>
<accession>A0A1G2IL15</accession>
<dbReference type="InterPro" id="IPR004860">
    <property type="entry name" value="LAGLIDADG_dom"/>
</dbReference>
<name>A0A1G2IL15_9BACT</name>
<comment type="caution">
    <text evidence="2">The sequence shown here is derived from an EMBL/GenBank/DDBJ whole genome shotgun (WGS) entry which is preliminary data.</text>
</comment>
<dbReference type="Gene3D" id="3.10.28.10">
    <property type="entry name" value="Homing endonucleases"/>
    <property type="match status" value="1"/>
</dbReference>
<gene>
    <name evidence="2" type="ORF">A3G45_01000</name>
</gene>
<dbReference type="InterPro" id="IPR027434">
    <property type="entry name" value="Homing_endonucl"/>
</dbReference>
<dbReference type="EMBL" id="MHPE01000051">
    <property type="protein sequence ID" value="OGZ75333.1"/>
    <property type="molecule type" value="Genomic_DNA"/>
</dbReference>
<evidence type="ECO:0000259" key="1">
    <source>
        <dbReference type="Pfam" id="PF00961"/>
    </source>
</evidence>
<dbReference type="GO" id="GO:0004519">
    <property type="term" value="F:endonuclease activity"/>
    <property type="evidence" value="ECO:0007669"/>
    <property type="project" value="InterPro"/>
</dbReference>
<dbReference type="Proteomes" id="UP000178632">
    <property type="component" value="Unassembled WGS sequence"/>
</dbReference>
<protein>
    <recommendedName>
        <fullName evidence="1">Homing endonuclease LAGLIDADG domain-containing protein</fullName>
    </recommendedName>
</protein>
<proteinExistence type="predicted"/>
<dbReference type="SUPFAM" id="SSF55608">
    <property type="entry name" value="Homing endonucleases"/>
    <property type="match status" value="1"/>
</dbReference>
<dbReference type="AlphaFoldDB" id="A0A1G2IL15"/>